<organism evidence="3 4">
    <name type="scientific">Erysipelothrix piscisicarius</name>
    <dbReference type="NCBI Taxonomy" id="2485784"/>
    <lineage>
        <taxon>Bacteria</taxon>
        <taxon>Bacillati</taxon>
        <taxon>Bacillota</taxon>
        <taxon>Erysipelotrichia</taxon>
        <taxon>Erysipelotrichales</taxon>
        <taxon>Erysipelotrichaceae</taxon>
        <taxon>Erysipelothrix</taxon>
    </lineage>
</organism>
<feature type="transmembrane region" description="Helical" evidence="2">
    <location>
        <begin position="38"/>
        <end position="55"/>
    </location>
</feature>
<accession>A0A3Q8S6E0</accession>
<keyword evidence="2" id="KW-0812">Transmembrane</keyword>
<gene>
    <name evidence="3" type="ORF">EEI45_00255</name>
</gene>
<keyword evidence="4" id="KW-1185">Reference proteome</keyword>
<dbReference type="Proteomes" id="UP000278804">
    <property type="component" value="Chromosome"/>
</dbReference>
<name>A0A3Q8S6E0_9FIRM</name>
<evidence type="ECO:0000313" key="4">
    <source>
        <dbReference type="Proteomes" id="UP000278804"/>
    </source>
</evidence>
<dbReference type="KEGG" id="eri:EEI45_00255"/>
<keyword evidence="2" id="KW-0472">Membrane</keyword>
<feature type="transmembrane region" description="Helical" evidence="2">
    <location>
        <begin position="61"/>
        <end position="79"/>
    </location>
</feature>
<dbReference type="RefSeq" id="WP_125163680.1">
    <property type="nucleotide sequence ID" value="NZ_CP034234.1"/>
</dbReference>
<feature type="region of interest" description="Disordered" evidence="1">
    <location>
        <begin position="1"/>
        <end position="28"/>
    </location>
</feature>
<protein>
    <submittedName>
        <fullName evidence="3">Uncharacterized protein</fullName>
    </submittedName>
</protein>
<sequence>MGRKSREKKNRVPGEHVSKKQLKQASVKEAQANEKSEIASLALSIASLIFVFIGVFTKQQWYLYIAMACVLVSLVLKYLGKRRKS</sequence>
<evidence type="ECO:0000256" key="1">
    <source>
        <dbReference type="SAM" id="MobiDB-lite"/>
    </source>
</evidence>
<keyword evidence="2" id="KW-1133">Transmembrane helix</keyword>
<dbReference type="AlphaFoldDB" id="A0A3Q8S6E0"/>
<evidence type="ECO:0000313" key="3">
    <source>
        <dbReference type="EMBL" id="AZK43454.1"/>
    </source>
</evidence>
<evidence type="ECO:0000256" key="2">
    <source>
        <dbReference type="SAM" id="Phobius"/>
    </source>
</evidence>
<dbReference type="EMBL" id="CP034234">
    <property type="protein sequence ID" value="AZK43454.1"/>
    <property type="molecule type" value="Genomic_DNA"/>
</dbReference>
<proteinExistence type="predicted"/>
<reference evidence="3 4" key="1">
    <citation type="journal article" date="2020" name="Int. J. Syst. Evol. Microbiol.">
        <title>Description of Erysipelothrix piscisicarius sp. nov., an emergent fish pathogen, and assessment of virulence using a tiger barb (Puntigrus tetrazona) infection model.</title>
        <authorList>
            <person name="Pomaranski E.K."/>
            <person name="Griffin M.J."/>
            <person name="Camus A.C."/>
            <person name="Armwood A.R."/>
            <person name="Shelley J."/>
            <person name="Waldbieser G.C."/>
            <person name="LaFrentz B.R."/>
            <person name="Garcia J.C."/>
            <person name="Yanong R."/>
            <person name="Soto E."/>
        </authorList>
    </citation>
    <scope>NUCLEOTIDE SEQUENCE [LARGE SCALE GENOMIC DNA]</scope>
    <source>
        <strain evidence="3 4">15TAL0474</strain>
    </source>
</reference>